<dbReference type="Pfam" id="PF12796">
    <property type="entry name" value="Ank_2"/>
    <property type="match status" value="2"/>
</dbReference>
<dbReference type="PANTHER" id="PTHR24201">
    <property type="entry name" value="ANK_REP_REGION DOMAIN-CONTAINING PROTEIN"/>
    <property type="match status" value="1"/>
</dbReference>
<feature type="non-terminal residue" evidence="4">
    <location>
        <position position="172"/>
    </location>
</feature>
<evidence type="ECO:0000313" key="5">
    <source>
        <dbReference type="EnsemblMetazoa" id="CapteP133986"/>
    </source>
</evidence>
<keyword evidence="6" id="KW-1185">Reference proteome</keyword>
<feature type="repeat" description="ANK" evidence="3">
    <location>
        <begin position="16"/>
        <end position="48"/>
    </location>
</feature>
<evidence type="ECO:0000313" key="4">
    <source>
        <dbReference type="EMBL" id="ELU14447.1"/>
    </source>
</evidence>
<dbReference type="OMA" id="AFNGHEE"/>
<accession>R7V7J0</accession>
<dbReference type="PROSITE" id="PS50297">
    <property type="entry name" value="ANK_REP_REGION"/>
    <property type="match status" value="2"/>
</dbReference>
<dbReference type="InterPro" id="IPR002110">
    <property type="entry name" value="Ankyrin_rpt"/>
</dbReference>
<feature type="repeat" description="ANK" evidence="3">
    <location>
        <begin position="116"/>
        <end position="148"/>
    </location>
</feature>
<dbReference type="OrthoDB" id="426293at2759"/>
<reference evidence="4 6" key="2">
    <citation type="journal article" date="2013" name="Nature">
        <title>Insights into bilaterian evolution from three spiralian genomes.</title>
        <authorList>
            <person name="Simakov O."/>
            <person name="Marletaz F."/>
            <person name="Cho S.J."/>
            <person name="Edsinger-Gonzales E."/>
            <person name="Havlak P."/>
            <person name="Hellsten U."/>
            <person name="Kuo D.H."/>
            <person name="Larsson T."/>
            <person name="Lv J."/>
            <person name="Arendt D."/>
            <person name="Savage R."/>
            <person name="Osoegawa K."/>
            <person name="de Jong P."/>
            <person name="Grimwood J."/>
            <person name="Chapman J.A."/>
            <person name="Shapiro H."/>
            <person name="Aerts A."/>
            <person name="Otillar R.P."/>
            <person name="Terry A.Y."/>
            <person name="Boore J.L."/>
            <person name="Grigoriev I.V."/>
            <person name="Lindberg D.R."/>
            <person name="Seaver E.C."/>
            <person name="Weisblat D.A."/>
            <person name="Putnam N.H."/>
            <person name="Rokhsar D.S."/>
        </authorList>
    </citation>
    <scope>NUCLEOTIDE SEQUENCE</scope>
    <source>
        <strain evidence="4 6">I ESC-2004</strain>
    </source>
</reference>
<dbReference type="PANTHER" id="PTHR24201:SF16">
    <property type="entry name" value="ANKYRIN-1-LIKE-RELATED"/>
    <property type="match status" value="1"/>
</dbReference>
<dbReference type="InterPro" id="IPR036770">
    <property type="entry name" value="Ankyrin_rpt-contain_sf"/>
</dbReference>
<evidence type="ECO:0000256" key="2">
    <source>
        <dbReference type="ARBA" id="ARBA00023043"/>
    </source>
</evidence>
<evidence type="ECO:0000313" key="6">
    <source>
        <dbReference type="Proteomes" id="UP000014760"/>
    </source>
</evidence>
<gene>
    <name evidence="4" type="ORF">CAPTEDRAFT_133986</name>
</gene>
<dbReference type="HOGENOM" id="CLU_000134_18_9_1"/>
<dbReference type="AlphaFoldDB" id="R7V7J0"/>
<dbReference type="SMART" id="SM00248">
    <property type="entry name" value="ANK"/>
    <property type="match status" value="3"/>
</dbReference>
<dbReference type="PROSITE" id="PS50088">
    <property type="entry name" value="ANK_REPEAT"/>
    <property type="match status" value="2"/>
</dbReference>
<protein>
    <submittedName>
        <fullName evidence="4 5">Uncharacterized protein</fullName>
    </submittedName>
</protein>
<dbReference type="EMBL" id="KB294486">
    <property type="protein sequence ID" value="ELU14447.1"/>
    <property type="molecule type" value="Genomic_DNA"/>
</dbReference>
<reference evidence="5" key="3">
    <citation type="submission" date="2015-06" db="UniProtKB">
        <authorList>
            <consortium name="EnsemblMetazoa"/>
        </authorList>
    </citation>
    <scope>IDENTIFICATION</scope>
</reference>
<keyword evidence="1" id="KW-0677">Repeat</keyword>
<dbReference type="EnsemblMetazoa" id="CapteT133986">
    <property type="protein sequence ID" value="CapteP133986"/>
    <property type="gene ID" value="CapteG133986"/>
</dbReference>
<keyword evidence="2 3" id="KW-0040">ANK repeat</keyword>
<reference evidence="6" key="1">
    <citation type="submission" date="2012-12" db="EMBL/GenBank/DDBJ databases">
        <authorList>
            <person name="Hellsten U."/>
            <person name="Grimwood J."/>
            <person name="Chapman J.A."/>
            <person name="Shapiro H."/>
            <person name="Aerts A."/>
            <person name="Otillar R.P."/>
            <person name="Terry A.Y."/>
            <person name="Boore J.L."/>
            <person name="Simakov O."/>
            <person name="Marletaz F."/>
            <person name="Cho S.-J."/>
            <person name="Edsinger-Gonzales E."/>
            <person name="Havlak P."/>
            <person name="Kuo D.-H."/>
            <person name="Larsson T."/>
            <person name="Lv J."/>
            <person name="Arendt D."/>
            <person name="Savage R."/>
            <person name="Osoegawa K."/>
            <person name="de Jong P."/>
            <person name="Lindberg D.R."/>
            <person name="Seaver E.C."/>
            <person name="Weisblat D.A."/>
            <person name="Putnam N.H."/>
            <person name="Grigoriev I.V."/>
            <person name="Rokhsar D.S."/>
        </authorList>
    </citation>
    <scope>NUCLEOTIDE SEQUENCE</scope>
    <source>
        <strain evidence="6">I ESC-2004</strain>
    </source>
</reference>
<sequence>MLEQSGDECLNARDKDGSTPLHYAASVGRMKSCKILLKHGCKKNIRDNHGRTACDLAMLFETDLLRAYVRAGLNPTETDIHEASLIHHTAASEMFDTLHFMLEQSGDECLNARDKDGSTPLHYAASVGRMKSCKILLKHGCKKSIRDNHGRTACDLAMLFGYVDVVELLREN</sequence>
<dbReference type="Proteomes" id="UP000014760">
    <property type="component" value="Unassembled WGS sequence"/>
</dbReference>
<dbReference type="STRING" id="283909.R7V7J0"/>
<evidence type="ECO:0000256" key="3">
    <source>
        <dbReference type="PROSITE-ProRule" id="PRU00023"/>
    </source>
</evidence>
<dbReference type="GO" id="GO:0005634">
    <property type="term" value="C:nucleus"/>
    <property type="evidence" value="ECO:0007669"/>
    <property type="project" value="TreeGrafter"/>
</dbReference>
<name>R7V7J0_CAPTE</name>
<evidence type="ECO:0000256" key="1">
    <source>
        <dbReference type="ARBA" id="ARBA00022737"/>
    </source>
</evidence>
<dbReference type="Gene3D" id="1.25.40.20">
    <property type="entry name" value="Ankyrin repeat-containing domain"/>
    <property type="match status" value="3"/>
</dbReference>
<dbReference type="InterPro" id="IPR050776">
    <property type="entry name" value="Ank_Repeat/CDKN_Inhibitor"/>
</dbReference>
<proteinExistence type="predicted"/>
<dbReference type="SUPFAM" id="SSF48403">
    <property type="entry name" value="Ankyrin repeat"/>
    <property type="match status" value="1"/>
</dbReference>
<organism evidence="4">
    <name type="scientific">Capitella teleta</name>
    <name type="common">Polychaete worm</name>
    <dbReference type="NCBI Taxonomy" id="283909"/>
    <lineage>
        <taxon>Eukaryota</taxon>
        <taxon>Metazoa</taxon>
        <taxon>Spiralia</taxon>
        <taxon>Lophotrochozoa</taxon>
        <taxon>Annelida</taxon>
        <taxon>Polychaeta</taxon>
        <taxon>Sedentaria</taxon>
        <taxon>Scolecida</taxon>
        <taxon>Capitellidae</taxon>
        <taxon>Capitella</taxon>
    </lineage>
</organism>
<dbReference type="EMBL" id="AMQN01004833">
    <property type="status" value="NOT_ANNOTATED_CDS"/>
    <property type="molecule type" value="Genomic_DNA"/>
</dbReference>